<keyword evidence="3" id="KW-1185">Reference proteome</keyword>
<feature type="transmembrane region" description="Helical" evidence="1">
    <location>
        <begin position="160"/>
        <end position="179"/>
    </location>
</feature>
<dbReference type="InterPro" id="IPR009339">
    <property type="entry name" value="DUF998"/>
</dbReference>
<feature type="transmembrane region" description="Helical" evidence="1">
    <location>
        <begin position="185"/>
        <end position="202"/>
    </location>
</feature>
<proteinExistence type="predicted"/>
<reference evidence="2 3" key="1">
    <citation type="submission" date="2015-10" db="EMBL/GenBank/DDBJ databases">
        <authorList>
            <person name="Ju K.-S."/>
            <person name="Doroghazi J.R."/>
            <person name="Metcalf W.W."/>
        </authorList>
    </citation>
    <scope>NUCLEOTIDE SEQUENCE [LARGE SCALE GENOMIC DNA]</scope>
    <source>
        <strain evidence="2 3">NRRL B-24793</strain>
    </source>
</reference>
<comment type="caution">
    <text evidence="2">The sequence shown here is derived from an EMBL/GenBank/DDBJ whole genome shotgun (WGS) entry which is preliminary data.</text>
</comment>
<evidence type="ECO:0000313" key="3">
    <source>
        <dbReference type="Proteomes" id="UP000053246"/>
    </source>
</evidence>
<keyword evidence="1" id="KW-0472">Membrane</keyword>
<dbReference type="AlphaFoldDB" id="A0A9X0I6I1"/>
<protein>
    <recommendedName>
        <fullName evidence="4">DUF998 domain-containing protein</fullName>
    </recommendedName>
</protein>
<keyword evidence="1" id="KW-0812">Transmembrane</keyword>
<evidence type="ECO:0008006" key="4">
    <source>
        <dbReference type="Google" id="ProtNLM"/>
    </source>
</evidence>
<gene>
    <name evidence="2" type="ORF">ADL17_02315</name>
</gene>
<dbReference type="OMA" id="YGHMAAG"/>
<feature type="transmembrane region" description="Helical" evidence="1">
    <location>
        <begin position="55"/>
        <end position="74"/>
    </location>
</feature>
<keyword evidence="1" id="KW-1133">Transmembrane helix</keyword>
<evidence type="ECO:0000256" key="1">
    <source>
        <dbReference type="SAM" id="Phobius"/>
    </source>
</evidence>
<dbReference type="Pfam" id="PF06197">
    <property type="entry name" value="DUF998"/>
    <property type="match status" value="1"/>
</dbReference>
<dbReference type="EMBL" id="LMWI01000001">
    <property type="protein sequence ID" value="KUJ47949.1"/>
    <property type="molecule type" value="Genomic_DNA"/>
</dbReference>
<organism evidence="2 3">
    <name type="scientific">Micromonospora maris</name>
    <dbReference type="NCBI Taxonomy" id="1003110"/>
    <lineage>
        <taxon>Bacteria</taxon>
        <taxon>Bacillati</taxon>
        <taxon>Actinomycetota</taxon>
        <taxon>Actinomycetes</taxon>
        <taxon>Micromonosporales</taxon>
        <taxon>Micromonosporaceae</taxon>
        <taxon>Micromonospora</taxon>
    </lineage>
</organism>
<feature type="transmembrane region" description="Helical" evidence="1">
    <location>
        <begin position="124"/>
        <end position="148"/>
    </location>
</feature>
<dbReference type="RefSeq" id="WP_013731164.1">
    <property type="nucleotide sequence ID" value="NZ_LMWI01000001.1"/>
</dbReference>
<accession>A0A9X0I6I1</accession>
<evidence type="ECO:0000313" key="2">
    <source>
        <dbReference type="EMBL" id="KUJ47949.1"/>
    </source>
</evidence>
<feature type="transmembrane region" description="Helical" evidence="1">
    <location>
        <begin position="86"/>
        <end position="104"/>
    </location>
</feature>
<dbReference type="Proteomes" id="UP000053246">
    <property type="component" value="Unassembled WGS sequence"/>
</dbReference>
<sequence length="215" mass="22660">MSRGADPRTRLLLLLGLLAGPGYVVVSLTQALTREGFDLTRHAWSLLANGDLGWIQMTNLIITGLLVIAGALGLRRRLRPGIGSTWPPRLLAGYGLSMIAAGIFRADPALGFPAGTPADTGTMSWHGLLHFGAGAIGFGCLVAACLGLARRFAADRRRGWAVLSRTTGVLFLAGFVAMAAGGGRVAANLAFTAAMLLAWAWLSSTMWHHRSSTTH</sequence>
<name>A0A9X0I6I1_9ACTN</name>